<dbReference type="Pfam" id="PF13620">
    <property type="entry name" value="CarboxypepD_reg"/>
    <property type="match status" value="3"/>
</dbReference>
<dbReference type="Gene3D" id="2.60.40.2700">
    <property type="match status" value="3"/>
</dbReference>
<reference evidence="7" key="1">
    <citation type="journal article" date="2019" name="Int. J. Syst. Evol. Microbiol.">
        <title>The Global Catalogue of Microorganisms (GCM) 10K type strain sequencing project: providing services to taxonomists for standard genome sequencing and annotation.</title>
        <authorList>
            <consortium name="The Broad Institute Genomics Platform"/>
            <consortium name="The Broad Institute Genome Sequencing Center for Infectious Disease"/>
            <person name="Wu L."/>
            <person name="Ma J."/>
        </authorList>
    </citation>
    <scope>NUCLEOTIDE SEQUENCE [LARGE SCALE GENOMIC DNA]</scope>
    <source>
        <strain evidence="7">CCUG 57508</strain>
    </source>
</reference>
<dbReference type="PANTHER" id="PTHR23303">
    <property type="entry name" value="CARBOXYPEPTIDASE REGULATORY REGION-CONTAINING"/>
    <property type="match status" value="1"/>
</dbReference>
<feature type="chain" id="PRO_5047541178" description="alpha-amylase" evidence="5">
    <location>
        <begin position="41"/>
        <end position="1434"/>
    </location>
</feature>
<dbReference type="InterPro" id="IPR013783">
    <property type="entry name" value="Ig-like_fold"/>
</dbReference>
<dbReference type="EC" id="3.2.1.1" evidence="2"/>
<dbReference type="SUPFAM" id="SSF117074">
    <property type="entry name" value="Hypothetical protein PA1324"/>
    <property type="match status" value="1"/>
</dbReference>
<dbReference type="Gene3D" id="2.60.40.1120">
    <property type="entry name" value="Carboxypeptidase-like, regulatory domain"/>
    <property type="match status" value="2"/>
</dbReference>
<protein>
    <recommendedName>
        <fullName evidence="2">alpha-amylase</fullName>
        <ecNumber evidence="2">3.2.1.1</ecNumber>
    </recommendedName>
    <alternativeName>
        <fullName evidence="4">1,4-alpha-D-glucan glucanohydrolase</fullName>
    </alternativeName>
</protein>
<accession>A0ABW3MV99</accession>
<gene>
    <name evidence="6" type="ORF">ACFQ2V_09570</name>
</gene>
<evidence type="ECO:0000256" key="1">
    <source>
        <dbReference type="ARBA" id="ARBA00000548"/>
    </source>
</evidence>
<dbReference type="InterPro" id="IPR013784">
    <property type="entry name" value="Carb-bd-like_fold"/>
</dbReference>
<sequence length="1434" mass="141994">MSLRALPSDRSPVRHRILVLFAVIALLAGQGMVSSAQALAATTGAPTMTVPAAGAPTTGAAASGQVTAADGSGPVAGVVVKALPHGAAGFTPAATATTGSTGAWSMTDLPPGDYDLQFDASDTAYLSQWWSSATSRADASIISAAAGGTLPGLNASLTRGATVSGRVVDEAGKSLPDVLVTPRERTAGDVTGSAVATAADGTFTVRSLAAGTYTLTFRAAGRVAWSYGMKADTDAPTYFPVAEGAAVTGRAMVLPAGTAPTSRSLLAVADTTAAMSGHVYAGSTTTPMVGALVVAVAADSDPLSTGTLNATTDDSGAWSLAGLPADVYTIHVIPPVASAFIEGWWDGAQARSHAAYVVLTAGSSSAGMDATLVRAGSISGQANAGGTAGIADVVVQAAPVGTDTWSSVSTDVDGNYTLAGLAPGAYDVQFDGQSLGYQTTWWSGSSTTGVPTSDAATPVIVAAGAAVTGRDVTMAQAGSIIGTVTDNTGAPVADATVDVWSTDPNVTDTALATTDIGGNFDTMGLPGGSYVVRVTPPAATGLATAFYDNAFSPVTATGFVVVDGVAGRADFSLVPGGSISGRVLLPNGTADPGTASLMVSPASDPAFRDLYPINPDGTFTVSGLGPGSYLLSAVDSNTLVTWWGSATSSPTNSAAASPVTLAAGATVSGLSIRLAAGASISGRVTEGTTTATAGQVSVIDVRTGAQLGTADLSAGSTWTVTGVPSGTYAVMATGSTGATRWFGNTTTWADSTFVVISGATARTGVDITLPAAGPAPGPTSVVSGHVTLPADATSGLDSLSIWLEDAAGNPYSAFSINPDGTFEILDVPSGSLTLHLRDFSEQLVLAPQTLTAPTTTVLEVQPVVGASVAGTLLNDAGKPLADVDVTAWDGSGVVASTLSGADGTFRLGGLSAGQVRLHVTPTSPYAATWVGGSQTAGSGTLFTLTLGQTTPVPDTTVPLGGTIAGTVTVPAGAQGTEVTVEALDAADRVVGSASVVGTHGYQLGGLLPGTVRVRFSAAGLVPKLWSGPGASSPSDVTVAAGQTVADVDATLSPPPTGTASVAGTVTAQGNPAARAKITLVRTTDGVAAASATTDAAGHYAVTDLPAGSYRVQVQDCLTNASAVAGPLCVTRWWPANDAATAQAVTVADAASLTGIDVELSTLLRFTAAPTPTITGTATVGLRLTAAPGAWGPSPVTLAYQWRRNGTAIPGAASSSYVLTASDRTTRITVTVTGTKSGYISVARTSAATAAVATGSLTAAPVPTITGTAKVGVRLTATAGTWSPAPVTLKYQWRRNGVAITGATASTYLLAASDRTARITVTVTGSKTGYTTAVRTSAATLAVAYGTLTAAPVPRITGTTRVGSRLTVTAGTWSPAPVTLKYQWRRNGVAITGATGSTYLLGTSMRGARITVTVTGSKTAYTSVARTSAATAAIS</sequence>
<dbReference type="PANTHER" id="PTHR23303:SF15">
    <property type="entry name" value="COLOSSIN-A"/>
    <property type="match status" value="1"/>
</dbReference>
<feature type="signal peptide" evidence="5">
    <location>
        <begin position="1"/>
        <end position="40"/>
    </location>
</feature>
<comment type="catalytic activity">
    <reaction evidence="1">
        <text>Endohydrolysis of (1-&gt;4)-alpha-D-glucosidic linkages in polysaccharides containing three or more (1-&gt;4)-alpha-linked D-glucose units.</text>
        <dbReference type="EC" id="3.2.1.1"/>
    </reaction>
</comment>
<dbReference type="Proteomes" id="UP001597046">
    <property type="component" value="Unassembled WGS sequence"/>
</dbReference>
<evidence type="ECO:0000313" key="7">
    <source>
        <dbReference type="Proteomes" id="UP001597046"/>
    </source>
</evidence>
<proteinExistence type="predicted"/>
<dbReference type="InterPro" id="IPR051417">
    <property type="entry name" value="SDr/BOS_complex"/>
</dbReference>
<dbReference type="RefSeq" id="WP_386052453.1">
    <property type="nucleotide sequence ID" value="NZ_JBHTKH010000005.1"/>
</dbReference>
<dbReference type="SUPFAM" id="SSF49464">
    <property type="entry name" value="Carboxypeptidase regulatory domain-like"/>
    <property type="match status" value="3"/>
</dbReference>
<evidence type="ECO:0000256" key="3">
    <source>
        <dbReference type="ARBA" id="ARBA00022729"/>
    </source>
</evidence>
<dbReference type="Gene3D" id="2.60.40.10">
    <property type="entry name" value="Immunoglobulins"/>
    <property type="match status" value="3"/>
</dbReference>
<organism evidence="6 7">
    <name type="scientific">Terrabacter terrigena</name>
    <dbReference type="NCBI Taxonomy" id="574718"/>
    <lineage>
        <taxon>Bacteria</taxon>
        <taxon>Bacillati</taxon>
        <taxon>Actinomycetota</taxon>
        <taxon>Actinomycetes</taxon>
        <taxon>Micrococcales</taxon>
        <taxon>Intrasporangiaceae</taxon>
        <taxon>Terrabacter</taxon>
    </lineage>
</organism>
<evidence type="ECO:0000256" key="2">
    <source>
        <dbReference type="ARBA" id="ARBA00012595"/>
    </source>
</evidence>
<keyword evidence="7" id="KW-1185">Reference proteome</keyword>
<dbReference type="EMBL" id="JBHTKH010000005">
    <property type="protein sequence ID" value="MFD1054551.1"/>
    <property type="molecule type" value="Genomic_DNA"/>
</dbReference>
<evidence type="ECO:0000313" key="6">
    <source>
        <dbReference type="EMBL" id="MFD1054551.1"/>
    </source>
</evidence>
<keyword evidence="3 5" id="KW-0732">Signal</keyword>
<dbReference type="SUPFAM" id="SSF49478">
    <property type="entry name" value="Cna protein B-type domain"/>
    <property type="match status" value="1"/>
</dbReference>
<dbReference type="InterPro" id="IPR008969">
    <property type="entry name" value="CarboxyPept-like_regulatory"/>
</dbReference>
<dbReference type="SUPFAM" id="SSF49452">
    <property type="entry name" value="Starch-binding domain-like"/>
    <property type="match status" value="1"/>
</dbReference>
<comment type="caution">
    <text evidence="6">The sequence shown here is derived from an EMBL/GenBank/DDBJ whole genome shotgun (WGS) entry which is preliminary data.</text>
</comment>
<evidence type="ECO:0000256" key="5">
    <source>
        <dbReference type="SAM" id="SignalP"/>
    </source>
</evidence>
<evidence type="ECO:0000256" key="4">
    <source>
        <dbReference type="ARBA" id="ARBA00030238"/>
    </source>
</evidence>
<name>A0ABW3MV99_9MICO</name>